<dbReference type="Proteomes" id="UP000661507">
    <property type="component" value="Unassembled WGS sequence"/>
</dbReference>
<dbReference type="GO" id="GO:0016747">
    <property type="term" value="F:acyltransferase activity, transferring groups other than amino-acyl groups"/>
    <property type="evidence" value="ECO:0007669"/>
    <property type="project" value="InterPro"/>
</dbReference>
<dbReference type="RefSeq" id="WP_188965990.1">
    <property type="nucleotide sequence ID" value="NZ_BMKW01000002.1"/>
</dbReference>
<proteinExistence type="predicted"/>
<keyword evidence="1" id="KW-0808">Transferase</keyword>
<reference evidence="4" key="1">
    <citation type="journal article" date="2014" name="Int. J. Syst. Evol. Microbiol.">
        <title>Complete genome sequence of Corynebacterium casei LMG S-19264T (=DSM 44701T), isolated from a smear-ripened cheese.</title>
        <authorList>
            <consortium name="US DOE Joint Genome Institute (JGI-PGF)"/>
            <person name="Walter F."/>
            <person name="Albersmeier A."/>
            <person name="Kalinowski J."/>
            <person name="Ruckert C."/>
        </authorList>
    </citation>
    <scope>NUCLEOTIDE SEQUENCE</scope>
    <source>
        <strain evidence="4">CGMCC 1.3617</strain>
    </source>
</reference>
<gene>
    <name evidence="4" type="ORF">GCM10011320_12010</name>
</gene>
<reference evidence="4" key="2">
    <citation type="submission" date="2020-09" db="EMBL/GenBank/DDBJ databases">
        <authorList>
            <person name="Sun Q."/>
            <person name="Zhou Y."/>
        </authorList>
    </citation>
    <scope>NUCLEOTIDE SEQUENCE</scope>
    <source>
        <strain evidence="4">CGMCC 1.3617</strain>
    </source>
</reference>
<keyword evidence="2" id="KW-0012">Acyltransferase</keyword>
<dbReference type="InterPro" id="IPR050832">
    <property type="entry name" value="Bact_Acetyltransf"/>
</dbReference>
<dbReference type="SUPFAM" id="SSF55729">
    <property type="entry name" value="Acyl-CoA N-acyltransferases (Nat)"/>
    <property type="match status" value="1"/>
</dbReference>
<dbReference type="CDD" id="cd04301">
    <property type="entry name" value="NAT_SF"/>
    <property type="match status" value="1"/>
</dbReference>
<comment type="caution">
    <text evidence="4">The sequence shown here is derived from an EMBL/GenBank/DDBJ whole genome shotgun (WGS) entry which is preliminary data.</text>
</comment>
<sequence length="158" mass="17241">MIARRATAQDAKALEQLIAAMNREQHDPDDRLPASQIERDLIGQDSSIVFVAEAANHSLAGYVTAHRTYETAHAEHGLYVGDLYVAPGHRRQGVARALLAALARHGHVTGARHLWLTAKPDNTAAHAFYRHLGSRGEPVIAFAIVEQDFRNLAAEAVP</sequence>
<dbReference type="Pfam" id="PF00583">
    <property type="entry name" value="Acetyltransf_1"/>
    <property type="match status" value="1"/>
</dbReference>
<evidence type="ECO:0000256" key="1">
    <source>
        <dbReference type="ARBA" id="ARBA00022679"/>
    </source>
</evidence>
<accession>A0A917NK85</accession>
<protein>
    <recommendedName>
        <fullName evidence="3">N-acetyltransferase domain-containing protein</fullName>
    </recommendedName>
</protein>
<evidence type="ECO:0000313" key="5">
    <source>
        <dbReference type="Proteomes" id="UP000661507"/>
    </source>
</evidence>
<dbReference type="PANTHER" id="PTHR43877">
    <property type="entry name" value="AMINOALKYLPHOSPHONATE N-ACETYLTRANSFERASE-RELATED-RELATED"/>
    <property type="match status" value="1"/>
</dbReference>
<dbReference type="PROSITE" id="PS51186">
    <property type="entry name" value="GNAT"/>
    <property type="match status" value="1"/>
</dbReference>
<dbReference type="PANTHER" id="PTHR43877:SF1">
    <property type="entry name" value="ACETYLTRANSFERASE"/>
    <property type="match status" value="1"/>
</dbReference>
<dbReference type="EMBL" id="BMKW01000002">
    <property type="protein sequence ID" value="GGJ06685.1"/>
    <property type="molecule type" value="Genomic_DNA"/>
</dbReference>
<evidence type="ECO:0000256" key="2">
    <source>
        <dbReference type="ARBA" id="ARBA00023315"/>
    </source>
</evidence>
<feature type="domain" description="N-acetyltransferase" evidence="3">
    <location>
        <begin position="1"/>
        <end position="158"/>
    </location>
</feature>
<keyword evidence="5" id="KW-1185">Reference proteome</keyword>
<evidence type="ECO:0000259" key="3">
    <source>
        <dbReference type="PROSITE" id="PS51186"/>
    </source>
</evidence>
<evidence type="ECO:0000313" key="4">
    <source>
        <dbReference type="EMBL" id="GGJ06685.1"/>
    </source>
</evidence>
<dbReference type="AlphaFoldDB" id="A0A917NK85"/>
<dbReference type="Gene3D" id="3.40.630.30">
    <property type="match status" value="1"/>
</dbReference>
<organism evidence="4 5">
    <name type="scientific">Neoroseomonas lacus</name>
    <dbReference type="NCBI Taxonomy" id="287609"/>
    <lineage>
        <taxon>Bacteria</taxon>
        <taxon>Pseudomonadati</taxon>
        <taxon>Pseudomonadota</taxon>
        <taxon>Alphaproteobacteria</taxon>
        <taxon>Acetobacterales</taxon>
        <taxon>Acetobacteraceae</taxon>
        <taxon>Neoroseomonas</taxon>
    </lineage>
</organism>
<dbReference type="InterPro" id="IPR000182">
    <property type="entry name" value="GNAT_dom"/>
</dbReference>
<dbReference type="InterPro" id="IPR016181">
    <property type="entry name" value="Acyl_CoA_acyltransferase"/>
</dbReference>
<name>A0A917NK85_9PROT</name>